<dbReference type="EMBL" id="GGEC01069463">
    <property type="protein sequence ID" value="MBX49947.1"/>
    <property type="molecule type" value="Transcribed_RNA"/>
</dbReference>
<accession>A0A2P2P5F9</accession>
<evidence type="ECO:0000313" key="1">
    <source>
        <dbReference type="EMBL" id="MBX49947.1"/>
    </source>
</evidence>
<name>A0A2P2P5F9_RHIMU</name>
<organism evidence="1">
    <name type="scientific">Rhizophora mucronata</name>
    <name type="common">Asiatic mangrove</name>
    <dbReference type="NCBI Taxonomy" id="61149"/>
    <lineage>
        <taxon>Eukaryota</taxon>
        <taxon>Viridiplantae</taxon>
        <taxon>Streptophyta</taxon>
        <taxon>Embryophyta</taxon>
        <taxon>Tracheophyta</taxon>
        <taxon>Spermatophyta</taxon>
        <taxon>Magnoliopsida</taxon>
        <taxon>eudicotyledons</taxon>
        <taxon>Gunneridae</taxon>
        <taxon>Pentapetalae</taxon>
        <taxon>rosids</taxon>
        <taxon>fabids</taxon>
        <taxon>Malpighiales</taxon>
        <taxon>Rhizophoraceae</taxon>
        <taxon>Rhizophora</taxon>
    </lineage>
</organism>
<sequence length="41" mass="4443">MQITTVSLDLVCFPGCETPMGFPVVHVPPLSDVKCLVLKPM</sequence>
<protein>
    <submittedName>
        <fullName evidence="1">Uncharacterized protein</fullName>
    </submittedName>
</protein>
<proteinExistence type="predicted"/>
<dbReference type="AlphaFoldDB" id="A0A2P2P5F9"/>
<reference evidence="1" key="1">
    <citation type="submission" date="2018-02" db="EMBL/GenBank/DDBJ databases">
        <title>Rhizophora mucronata_Transcriptome.</title>
        <authorList>
            <person name="Meera S.P."/>
            <person name="Sreeshan A."/>
            <person name="Augustine A."/>
        </authorList>
    </citation>
    <scope>NUCLEOTIDE SEQUENCE</scope>
    <source>
        <tissue evidence="1">Leaf</tissue>
    </source>
</reference>